<feature type="compositionally biased region" description="Low complexity" evidence="1">
    <location>
        <begin position="131"/>
        <end position="143"/>
    </location>
</feature>
<feature type="region of interest" description="Disordered" evidence="1">
    <location>
        <begin position="1"/>
        <end position="218"/>
    </location>
</feature>
<feature type="compositionally biased region" description="Basic and acidic residues" evidence="1">
    <location>
        <begin position="191"/>
        <end position="205"/>
    </location>
</feature>
<evidence type="ECO:0000256" key="1">
    <source>
        <dbReference type="SAM" id="MobiDB-lite"/>
    </source>
</evidence>
<feature type="compositionally biased region" description="Low complexity" evidence="1">
    <location>
        <begin position="95"/>
        <end position="108"/>
    </location>
</feature>
<evidence type="ECO:0000313" key="2">
    <source>
        <dbReference type="EMBL" id="PPR04447.1"/>
    </source>
</evidence>
<dbReference type="EMBL" id="NHYE01000624">
    <property type="protein sequence ID" value="PPR04447.1"/>
    <property type="molecule type" value="Genomic_DNA"/>
</dbReference>
<dbReference type="InParanoid" id="A0A409YMY8"/>
<feature type="compositionally biased region" description="Low complexity" evidence="1">
    <location>
        <begin position="160"/>
        <end position="170"/>
    </location>
</feature>
<feature type="compositionally biased region" description="Basic residues" evidence="1">
    <location>
        <begin position="144"/>
        <end position="157"/>
    </location>
</feature>
<comment type="caution">
    <text evidence="2">The sequence shown here is derived from an EMBL/GenBank/DDBJ whole genome shotgun (WGS) entry which is preliminary data.</text>
</comment>
<feature type="region of interest" description="Disordered" evidence="1">
    <location>
        <begin position="232"/>
        <end position="354"/>
    </location>
</feature>
<gene>
    <name evidence="2" type="ORF">CVT26_002277</name>
</gene>
<feature type="compositionally biased region" description="Acidic residues" evidence="1">
    <location>
        <begin position="256"/>
        <end position="275"/>
    </location>
</feature>
<dbReference type="STRING" id="231916.A0A409YMY8"/>
<evidence type="ECO:0000313" key="3">
    <source>
        <dbReference type="Proteomes" id="UP000284706"/>
    </source>
</evidence>
<feature type="compositionally biased region" description="Basic and acidic residues" evidence="1">
    <location>
        <begin position="76"/>
        <end position="86"/>
    </location>
</feature>
<feature type="compositionally biased region" description="Acidic residues" evidence="1">
    <location>
        <begin position="119"/>
        <end position="130"/>
    </location>
</feature>
<feature type="compositionally biased region" description="Basic and acidic residues" evidence="1">
    <location>
        <begin position="33"/>
        <end position="60"/>
    </location>
</feature>
<dbReference type="Proteomes" id="UP000284706">
    <property type="component" value="Unassembled WGS sequence"/>
</dbReference>
<protein>
    <submittedName>
        <fullName evidence="2">Uncharacterized protein</fullName>
    </submittedName>
</protein>
<name>A0A409YMY8_9AGAR</name>
<accession>A0A409YMY8</accession>
<feature type="compositionally biased region" description="Polar residues" evidence="1">
    <location>
        <begin position="1"/>
        <end position="22"/>
    </location>
</feature>
<keyword evidence="3" id="KW-1185">Reference proteome</keyword>
<feature type="compositionally biased region" description="Basic and acidic residues" evidence="1">
    <location>
        <begin position="293"/>
        <end position="315"/>
    </location>
</feature>
<reference evidence="2 3" key="1">
    <citation type="journal article" date="2018" name="Evol. Lett.">
        <title>Horizontal gene cluster transfer increased hallucinogenic mushroom diversity.</title>
        <authorList>
            <person name="Reynolds H.T."/>
            <person name="Vijayakumar V."/>
            <person name="Gluck-Thaler E."/>
            <person name="Korotkin H.B."/>
            <person name="Matheny P.B."/>
            <person name="Slot J.C."/>
        </authorList>
    </citation>
    <scope>NUCLEOTIDE SEQUENCE [LARGE SCALE GENOMIC DNA]</scope>
    <source>
        <strain evidence="2 3">SRW20</strain>
    </source>
</reference>
<proteinExistence type="predicted"/>
<sequence length="354" mass="40122">MSALSHHSSNPLEARTSDPTNQAYHRRYARARATQERYQDQDHEMSSDELGRWDEGEAYRAHVRSVVRSNSKSATKAKEGKRDETPKAGPSRLRSVTTVSATAANTVTPKRQARPAWVDLDEDEDMESDDPLSLTATPQQQHQHQQHQHQHQHRTGHRANTNTNTNGQGTLDPRKEFGGGDMDMIDDQEGHDDREHEEHEEEHEYVPMPEDVEEEDDELEVLPPFEDASNLKRVVVVDSDDQEAGAEPMEVAYDNDHDEDNAGGEEDGEGEEGEEKPERTEFYNEIVAYMEVQDARMAEQEEADNARNADEHEHEGENDDDEERPARPRSRSSSVESALTPLTDSSRSHSHSRS</sequence>
<dbReference type="AlphaFoldDB" id="A0A409YMY8"/>
<feature type="non-terminal residue" evidence="2">
    <location>
        <position position="354"/>
    </location>
</feature>
<organism evidence="2 3">
    <name type="scientific">Gymnopilus dilepis</name>
    <dbReference type="NCBI Taxonomy" id="231916"/>
    <lineage>
        <taxon>Eukaryota</taxon>
        <taxon>Fungi</taxon>
        <taxon>Dikarya</taxon>
        <taxon>Basidiomycota</taxon>
        <taxon>Agaricomycotina</taxon>
        <taxon>Agaricomycetes</taxon>
        <taxon>Agaricomycetidae</taxon>
        <taxon>Agaricales</taxon>
        <taxon>Agaricineae</taxon>
        <taxon>Hymenogastraceae</taxon>
        <taxon>Gymnopilus</taxon>
    </lineage>
</organism>